<keyword evidence="5" id="KW-1185">Reference proteome</keyword>
<evidence type="ECO:0000256" key="2">
    <source>
        <dbReference type="SAM" id="MobiDB-lite"/>
    </source>
</evidence>
<evidence type="ECO:0000256" key="1">
    <source>
        <dbReference type="ARBA" id="ARBA00022737"/>
    </source>
</evidence>
<accession>A0AAD7DYQ4</accession>
<dbReference type="SUPFAM" id="SSF52540">
    <property type="entry name" value="P-loop containing nucleoside triphosphate hydrolases"/>
    <property type="match status" value="1"/>
</dbReference>
<dbReference type="Proteomes" id="UP001215598">
    <property type="component" value="Unassembled WGS sequence"/>
</dbReference>
<sequence length="660" mass="74283">MAFFPSSSGFQINGGSFINIGRDINIQSAEPTELLKELSVLDASSSWRQLHGPDRSVRCTETMRMLPYDIFRRPQISLRPGETVSDERPWESDFVHPSLTPDGGQLQRRHAVSRRDSFATSQHPSVGDASTETSSVAPRHDHHGIRLQREPQTNITVSGNVNHIQRYGETGLHILHNASARDAFHDSAERSPQPKCHPETRKTMLEALWTWASDDDPRSSVLWLHGPAGAGKSAIAQSFCQTLEKAGCFGGGFFFKRGDPSRGNAKRLFPTLAYQLALLKDVAPYHLHSAISRKVEENPSILDRSFSGQLQELIIEPCRRSPDARHLVLVIDGLDECDRQHVQQELLRAIGSSIAGGKLPLRFLIASRPEPHIGEIFRSPCLKTVHRPLNVLQSFDDVRRYLVAEFARVQAQHDETMATVPAPWPPRRVIEHLVEKSSGYFVYASTVVKFIDDKNFRPTDRLEIIMGLAEPELGSPFASLDQLYIQILSSVPQRPQLLRILTVMMAELNLDLGHTEQLLRLKAGDVRLTLRDLHSLLMVNARITVHHASFRDFLHDPTRSGPFYVGSSQHRDNLVRDILKAFSHEYDEPAFDMIRNLKVQTAFKYITSVEPSPDLVALLSSFKPDYIFPLGRPNVTRALDMTLTWLQVCFASAVPFISSY</sequence>
<feature type="region of interest" description="Disordered" evidence="2">
    <location>
        <begin position="81"/>
        <end position="153"/>
    </location>
</feature>
<keyword evidence="1" id="KW-0677">Repeat</keyword>
<feature type="compositionally biased region" description="Polar residues" evidence="2">
    <location>
        <begin position="118"/>
        <end position="136"/>
    </location>
</feature>
<comment type="caution">
    <text evidence="4">The sequence shown here is derived from an EMBL/GenBank/DDBJ whole genome shotgun (WGS) entry which is preliminary data.</text>
</comment>
<protein>
    <recommendedName>
        <fullName evidence="3">NACHT domain-containing protein</fullName>
    </recommendedName>
</protein>
<dbReference type="PROSITE" id="PS50837">
    <property type="entry name" value="NACHT"/>
    <property type="match status" value="1"/>
</dbReference>
<dbReference type="PANTHER" id="PTHR10039:SF17">
    <property type="entry name" value="FUNGAL STAND N-TERMINAL GOODBYE DOMAIN-CONTAINING PROTEIN-RELATED"/>
    <property type="match status" value="1"/>
</dbReference>
<feature type="domain" description="NACHT" evidence="3">
    <location>
        <begin position="220"/>
        <end position="369"/>
    </location>
</feature>
<reference evidence="4" key="1">
    <citation type="submission" date="2023-03" db="EMBL/GenBank/DDBJ databases">
        <title>Massive genome expansion in bonnet fungi (Mycena s.s.) driven by repeated elements and novel gene families across ecological guilds.</title>
        <authorList>
            <consortium name="Lawrence Berkeley National Laboratory"/>
            <person name="Harder C.B."/>
            <person name="Miyauchi S."/>
            <person name="Viragh M."/>
            <person name="Kuo A."/>
            <person name="Thoen E."/>
            <person name="Andreopoulos B."/>
            <person name="Lu D."/>
            <person name="Skrede I."/>
            <person name="Drula E."/>
            <person name="Henrissat B."/>
            <person name="Morin E."/>
            <person name="Kohler A."/>
            <person name="Barry K."/>
            <person name="LaButti K."/>
            <person name="Morin E."/>
            <person name="Salamov A."/>
            <person name="Lipzen A."/>
            <person name="Mereny Z."/>
            <person name="Hegedus B."/>
            <person name="Baldrian P."/>
            <person name="Stursova M."/>
            <person name="Weitz H."/>
            <person name="Taylor A."/>
            <person name="Grigoriev I.V."/>
            <person name="Nagy L.G."/>
            <person name="Martin F."/>
            <person name="Kauserud H."/>
        </authorList>
    </citation>
    <scope>NUCLEOTIDE SEQUENCE</scope>
    <source>
        <strain evidence="4">CBHHK182m</strain>
    </source>
</reference>
<dbReference type="InterPro" id="IPR007111">
    <property type="entry name" value="NACHT_NTPase"/>
</dbReference>
<gene>
    <name evidence="4" type="ORF">B0H16DRAFT_750441</name>
</gene>
<organism evidence="4 5">
    <name type="scientific">Mycena metata</name>
    <dbReference type="NCBI Taxonomy" id="1033252"/>
    <lineage>
        <taxon>Eukaryota</taxon>
        <taxon>Fungi</taxon>
        <taxon>Dikarya</taxon>
        <taxon>Basidiomycota</taxon>
        <taxon>Agaricomycotina</taxon>
        <taxon>Agaricomycetes</taxon>
        <taxon>Agaricomycetidae</taxon>
        <taxon>Agaricales</taxon>
        <taxon>Marasmiineae</taxon>
        <taxon>Mycenaceae</taxon>
        <taxon>Mycena</taxon>
    </lineage>
</organism>
<dbReference type="AlphaFoldDB" id="A0AAD7DYQ4"/>
<dbReference type="Gene3D" id="3.40.50.300">
    <property type="entry name" value="P-loop containing nucleotide triphosphate hydrolases"/>
    <property type="match status" value="1"/>
</dbReference>
<dbReference type="Pfam" id="PF24883">
    <property type="entry name" value="NPHP3_N"/>
    <property type="match status" value="1"/>
</dbReference>
<dbReference type="InterPro" id="IPR056884">
    <property type="entry name" value="NPHP3-like_N"/>
</dbReference>
<feature type="compositionally biased region" description="Basic and acidic residues" evidence="2">
    <location>
        <begin position="85"/>
        <end position="94"/>
    </location>
</feature>
<dbReference type="EMBL" id="JARKIB010000520">
    <property type="protein sequence ID" value="KAJ7702080.1"/>
    <property type="molecule type" value="Genomic_DNA"/>
</dbReference>
<evidence type="ECO:0000313" key="4">
    <source>
        <dbReference type="EMBL" id="KAJ7702080.1"/>
    </source>
</evidence>
<name>A0AAD7DYQ4_9AGAR</name>
<evidence type="ECO:0000259" key="3">
    <source>
        <dbReference type="PROSITE" id="PS50837"/>
    </source>
</evidence>
<proteinExistence type="predicted"/>
<dbReference type="PANTHER" id="PTHR10039">
    <property type="entry name" value="AMELOGENIN"/>
    <property type="match status" value="1"/>
</dbReference>
<dbReference type="InterPro" id="IPR027417">
    <property type="entry name" value="P-loop_NTPase"/>
</dbReference>
<evidence type="ECO:0000313" key="5">
    <source>
        <dbReference type="Proteomes" id="UP001215598"/>
    </source>
</evidence>